<dbReference type="InterPro" id="IPR011990">
    <property type="entry name" value="TPR-like_helical_dom_sf"/>
</dbReference>
<dbReference type="InterPro" id="IPR005158">
    <property type="entry name" value="BTAD"/>
</dbReference>
<dbReference type="CDD" id="cd15831">
    <property type="entry name" value="BTAD"/>
    <property type="match status" value="1"/>
</dbReference>
<dbReference type="SUPFAM" id="SSF52540">
    <property type="entry name" value="P-loop containing nucleoside triphosphate hydrolases"/>
    <property type="match status" value="1"/>
</dbReference>
<dbReference type="InterPro" id="IPR003593">
    <property type="entry name" value="AAA+_ATPase"/>
</dbReference>
<evidence type="ECO:0000259" key="7">
    <source>
        <dbReference type="SMART" id="SM01043"/>
    </source>
</evidence>
<gene>
    <name evidence="8" type="ORF">GCM10010492_17040</name>
</gene>
<dbReference type="SMART" id="SM00862">
    <property type="entry name" value="Trans_reg_C"/>
    <property type="match status" value="1"/>
</dbReference>
<feature type="domain" description="Bacterial transcriptional activator" evidence="7">
    <location>
        <begin position="92"/>
        <end position="232"/>
    </location>
</feature>
<dbReference type="SMART" id="SM00382">
    <property type="entry name" value="AAA"/>
    <property type="match status" value="1"/>
</dbReference>
<dbReference type="InterPro" id="IPR019734">
    <property type="entry name" value="TPR_rpt"/>
</dbReference>
<dbReference type="Proteomes" id="UP001500416">
    <property type="component" value="Unassembled WGS sequence"/>
</dbReference>
<dbReference type="EMBL" id="BAAABU010000003">
    <property type="protein sequence ID" value="GAA0219610.1"/>
    <property type="molecule type" value="Genomic_DNA"/>
</dbReference>
<evidence type="ECO:0000313" key="8">
    <source>
        <dbReference type="EMBL" id="GAA0219610.1"/>
    </source>
</evidence>
<comment type="caution">
    <text evidence="8">The sequence shown here is derived from an EMBL/GenBank/DDBJ whole genome shotgun (WGS) entry which is preliminary data.</text>
</comment>
<keyword evidence="2" id="KW-0805">Transcription regulation</keyword>
<dbReference type="SUPFAM" id="SSF48452">
    <property type="entry name" value="TPR-like"/>
    <property type="match status" value="3"/>
</dbReference>
<dbReference type="InterPro" id="IPR027417">
    <property type="entry name" value="P-loop_NTPase"/>
</dbReference>
<evidence type="ECO:0000256" key="1">
    <source>
        <dbReference type="ARBA" id="ARBA00005820"/>
    </source>
</evidence>
<dbReference type="PANTHER" id="PTHR35807:SF1">
    <property type="entry name" value="TRANSCRIPTIONAL REGULATOR REDD"/>
    <property type="match status" value="1"/>
</dbReference>
<dbReference type="SMART" id="SM01043">
    <property type="entry name" value="BTAD"/>
    <property type="match status" value="1"/>
</dbReference>
<reference evidence="9" key="1">
    <citation type="journal article" date="2019" name="Int. J. Syst. Evol. Microbiol.">
        <title>The Global Catalogue of Microorganisms (GCM) 10K type strain sequencing project: providing services to taxonomists for standard genome sequencing and annotation.</title>
        <authorList>
            <consortium name="The Broad Institute Genomics Platform"/>
            <consortium name="The Broad Institute Genome Sequencing Center for Infectious Disease"/>
            <person name="Wu L."/>
            <person name="Ma J."/>
        </authorList>
    </citation>
    <scope>NUCLEOTIDE SEQUENCE [LARGE SCALE GENOMIC DNA]</scope>
    <source>
        <strain evidence="9">JCM 3380</strain>
    </source>
</reference>
<organism evidence="8 9">
    <name type="scientific">Saccharothrix mutabilis subsp. mutabilis</name>
    <dbReference type="NCBI Taxonomy" id="66855"/>
    <lineage>
        <taxon>Bacteria</taxon>
        <taxon>Bacillati</taxon>
        <taxon>Actinomycetota</taxon>
        <taxon>Actinomycetes</taxon>
        <taxon>Pseudonocardiales</taxon>
        <taxon>Pseudonocardiaceae</taxon>
        <taxon>Saccharothrix</taxon>
    </lineage>
</organism>
<evidence type="ECO:0000256" key="4">
    <source>
        <dbReference type="ARBA" id="ARBA00023163"/>
    </source>
</evidence>
<dbReference type="Pfam" id="PF13424">
    <property type="entry name" value="TPR_12"/>
    <property type="match status" value="2"/>
</dbReference>
<dbReference type="PRINTS" id="PR00364">
    <property type="entry name" value="DISEASERSIST"/>
</dbReference>
<sequence length="974" mass="103583">MEFAVLGPLEVRPGGAPAGRLQRVLLAVLLARANHEVSADALADALWAGRRDPRAPQKLHLHVHKLRRALGEPDRLVFGGTGYRLVVRPGELDAERFEALVARAQEAAGDPERAADLARKALDLWRGEPYDGLDTPAAEARRLHDRRLTAVEVLCEAELARGRNAAVVAELADVVAEHPLRERLHVLLMTALHRAGRRAEALSAYRAARRVLVAELGLEPGAELRRLEQRVLAAEPAEVPSQLPLDVRGFTGRVAELSELDGPAPVTAIVGTAGVGKTALAVRWAHAARDRFPDGRLYLDLRGFGPEPPLPAQEALAVLLRAFGVRSDGVPLDPVARAARLRSVVDGRRVLFVLDNARDAAHVRPLLPGSPTCRVLVTSRDSLAGLVAREGAHRVDVDRLPPADAVGLLRATLGDRVDADPAATAALVERCARLPLALRVAAESVRARRGGTVAGLVADLGPARGRDAPAANLGSVAGLDARAAGLGSVVGLDARAAGLGSVVGLDARAAGLGPASGSDASVADPGRASGLDALDAGGDPVTSVRAVFSWSYRRLPAAAARVFRLVGRPPGPDVDARAVAALGGLPERETRRLLDVLVRAHLVEDTATGRYRLHDLLRAYAAELAEPAPLAPLRAWYLHTAARAVDVLAPFEKARRPEVPAAPGPVVDFPDRAAAHAWLDAERAGILAATVDDPAYAVPVAGVLWRYLDDGGHREDALALHQRALAAGEGVEVLNRVGTALFRLWRNESALDHLTRARALCPPDHPALPSVLNNLALLHSYSGRFAEAVDLLEQSASRTRSHHVLANLGEACRRVGDLARAEEVLEEALRSARESGDGVAESFIACHRAALLSDLGRQAAALVELERALALARSSRSPMVTAEVRYHQGVVSLRMGRVEDAFLFHRKACERAELAGDRRLVAQAHNGLGEAWSATGDRDGAVRHFTLALHVATEIGERHERRRAHAGLAALSAV</sequence>
<dbReference type="Pfam" id="PF03704">
    <property type="entry name" value="BTAD"/>
    <property type="match status" value="1"/>
</dbReference>
<feature type="domain" description="AAA+ ATPase" evidence="5">
    <location>
        <begin position="263"/>
        <end position="401"/>
    </location>
</feature>
<accession>A0ABP3D0E3</accession>
<feature type="domain" description="OmpR/PhoB-type" evidence="6">
    <location>
        <begin position="15"/>
        <end position="85"/>
    </location>
</feature>
<evidence type="ECO:0000313" key="9">
    <source>
        <dbReference type="Proteomes" id="UP001500416"/>
    </source>
</evidence>
<dbReference type="RefSeq" id="WP_343933120.1">
    <property type="nucleotide sequence ID" value="NZ_BAAABU010000003.1"/>
</dbReference>
<dbReference type="InterPro" id="IPR016032">
    <property type="entry name" value="Sig_transdc_resp-reg_C-effctor"/>
</dbReference>
<evidence type="ECO:0000256" key="3">
    <source>
        <dbReference type="ARBA" id="ARBA00023125"/>
    </source>
</evidence>
<dbReference type="InterPro" id="IPR051677">
    <property type="entry name" value="AfsR-DnrI-RedD_regulator"/>
</dbReference>
<evidence type="ECO:0000259" key="6">
    <source>
        <dbReference type="SMART" id="SM00862"/>
    </source>
</evidence>
<name>A0ABP3D0E3_9PSEU</name>
<dbReference type="Gene3D" id="3.40.50.300">
    <property type="entry name" value="P-loop containing nucleotide triphosphate hydrolases"/>
    <property type="match status" value="1"/>
</dbReference>
<dbReference type="SUPFAM" id="SSF46894">
    <property type="entry name" value="C-terminal effector domain of the bipartite response regulators"/>
    <property type="match status" value="1"/>
</dbReference>
<proteinExistence type="inferred from homology"/>
<dbReference type="Gene3D" id="1.10.10.10">
    <property type="entry name" value="Winged helix-like DNA-binding domain superfamily/Winged helix DNA-binding domain"/>
    <property type="match status" value="1"/>
</dbReference>
<dbReference type="SMART" id="SM00028">
    <property type="entry name" value="TPR"/>
    <property type="match status" value="7"/>
</dbReference>
<comment type="similarity">
    <text evidence="1">Belongs to the AfsR/DnrI/RedD regulatory family.</text>
</comment>
<evidence type="ECO:0000256" key="2">
    <source>
        <dbReference type="ARBA" id="ARBA00023015"/>
    </source>
</evidence>
<keyword evidence="9" id="KW-1185">Reference proteome</keyword>
<dbReference type="InterPro" id="IPR036388">
    <property type="entry name" value="WH-like_DNA-bd_sf"/>
</dbReference>
<keyword evidence="3" id="KW-0238">DNA-binding</keyword>
<dbReference type="Gene3D" id="1.25.40.10">
    <property type="entry name" value="Tetratricopeptide repeat domain"/>
    <property type="match status" value="3"/>
</dbReference>
<protein>
    <submittedName>
        <fullName evidence="8">BTAD domain-containing putative transcriptional regulator</fullName>
    </submittedName>
</protein>
<dbReference type="InterPro" id="IPR001867">
    <property type="entry name" value="OmpR/PhoB-type_DNA-bd"/>
</dbReference>
<evidence type="ECO:0000259" key="5">
    <source>
        <dbReference type="SMART" id="SM00382"/>
    </source>
</evidence>
<dbReference type="PANTHER" id="PTHR35807">
    <property type="entry name" value="TRANSCRIPTIONAL REGULATOR REDD-RELATED"/>
    <property type="match status" value="1"/>
</dbReference>
<keyword evidence="4" id="KW-0804">Transcription</keyword>